<dbReference type="GO" id="GO:0005634">
    <property type="term" value="C:nucleus"/>
    <property type="evidence" value="ECO:0007669"/>
    <property type="project" value="InterPro"/>
</dbReference>
<dbReference type="OrthoDB" id="5917609at2759"/>
<dbReference type="PROSITE" id="PS51079">
    <property type="entry name" value="MBT"/>
    <property type="match status" value="1"/>
</dbReference>
<dbReference type="GO" id="GO:0045892">
    <property type="term" value="P:negative regulation of DNA-templated transcription"/>
    <property type="evidence" value="ECO:0007669"/>
    <property type="project" value="TreeGrafter"/>
</dbReference>
<dbReference type="Pfam" id="PF02820">
    <property type="entry name" value="MBT"/>
    <property type="match status" value="1"/>
</dbReference>
<keyword evidence="1" id="KW-0677">Repeat</keyword>
<dbReference type="Gene3D" id="2.30.30.140">
    <property type="match status" value="2"/>
</dbReference>
<organism evidence="4 5">
    <name type="scientific">Chionoecetes opilio</name>
    <name type="common">Atlantic snow crab</name>
    <name type="synonym">Cancer opilio</name>
    <dbReference type="NCBI Taxonomy" id="41210"/>
    <lineage>
        <taxon>Eukaryota</taxon>
        <taxon>Metazoa</taxon>
        <taxon>Ecdysozoa</taxon>
        <taxon>Arthropoda</taxon>
        <taxon>Crustacea</taxon>
        <taxon>Multicrustacea</taxon>
        <taxon>Malacostraca</taxon>
        <taxon>Eumalacostraca</taxon>
        <taxon>Eucarida</taxon>
        <taxon>Decapoda</taxon>
        <taxon>Pleocyemata</taxon>
        <taxon>Brachyura</taxon>
        <taxon>Eubrachyura</taxon>
        <taxon>Majoidea</taxon>
        <taxon>Majidae</taxon>
        <taxon>Chionoecetes</taxon>
    </lineage>
</organism>
<feature type="repeat" description="MBT" evidence="2">
    <location>
        <begin position="229"/>
        <end position="328"/>
    </location>
</feature>
<dbReference type="SMART" id="SM00561">
    <property type="entry name" value="MBT"/>
    <property type="match status" value="1"/>
</dbReference>
<feature type="region of interest" description="Disordered" evidence="3">
    <location>
        <begin position="78"/>
        <end position="136"/>
    </location>
</feature>
<evidence type="ECO:0000256" key="2">
    <source>
        <dbReference type="PROSITE-ProRule" id="PRU00459"/>
    </source>
</evidence>
<proteinExistence type="predicted"/>
<dbReference type="PANTHER" id="PTHR12247:SF129">
    <property type="entry name" value="SOP-2-RELATED PROTEIN 3"/>
    <property type="match status" value="1"/>
</dbReference>
<dbReference type="InterPro" id="IPR050548">
    <property type="entry name" value="PcG_chromatin_remod_factors"/>
</dbReference>
<evidence type="ECO:0000256" key="3">
    <source>
        <dbReference type="SAM" id="MobiDB-lite"/>
    </source>
</evidence>
<evidence type="ECO:0000256" key="1">
    <source>
        <dbReference type="ARBA" id="ARBA00022737"/>
    </source>
</evidence>
<dbReference type="PANTHER" id="PTHR12247">
    <property type="entry name" value="POLYCOMB GROUP PROTEIN"/>
    <property type="match status" value="1"/>
</dbReference>
<dbReference type="InterPro" id="IPR004092">
    <property type="entry name" value="Mbt"/>
</dbReference>
<sequence length="328" mass="35929">MDWVLDKVVDQSDCGASVGNTKITDLVFADDAVIFAESLEVLVMALEALHEEAKPLGLEVSWLKTKVQVMEWVEEGKKMSAAGEEEDITPSSSVEVEENPPSSPGCVPGLPVASPPEAPQPQGEEPVSQPASQPAPDVAIAEDEFSWDDYLEETNTEAVPPSSFQHVERSLESSVLVDQLMEVVEPGHASPGYWLARVVTTCGPLLSHAIPLQVPPDLSALLEEEEAKQEAVKAVEEAQQDGVSVPDEALDVDGYTAVDRIKCGMKVEVLWECDALAGWVATVTDNVGGRLLLRYDTPDCSDQSFWLFYQHPRLRPPDWLHFHDQPHR</sequence>
<dbReference type="GO" id="GO:0042393">
    <property type="term" value="F:histone binding"/>
    <property type="evidence" value="ECO:0007669"/>
    <property type="project" value="TreeGrafter"/>
</dbReference>
<gene>
    <name evidence="4" type="primary">SFMBT2_1</name>
    <name evidence="4" type="ORF">GWK47_004199</name>
</gene>
<evidence type="ECO:0000313" key="5">
    <source>
        <dbReference type="Proteomes" id="UP000770661"/>
    </source>
</evidence>
<comment type="caution">
    <text evidence="4">The sequence shown here is derived from an EMBL/GenBank/DDBJ whole genome shotgun (WGS) entry which is preliminary data.</text>
</comment>
<dbReference type="SUPFAM" id="SSF63748">
    <property type="entry name" value="Tudor/PWWP/MBT"/>
    <property type="match status" value="1"/>
</dbReference>
<accession>A0A8J4YMU7</accession>
<dbReference type="AlphaFoldDB" id="A0A8J4YMU7"/>
<reference evidence="4" key="1">
    <citation type="submission" date="2020-07" db="EMBL/GenBank/DDBJ databases">
        <title>The High-quality genome of the commercially important snow crab, Chionoecetes opilio.</title>
        <authorList>
            <person name="Jeong J.-H."/>
            <person name="Ryu S."/>
        </authorList>
    </citation>
    <scope>NUCLEOTIDE SEQUENCE</scope>
    <source>
        <strain evidence="4">MADBK_172401_WGS</strain>
        <tissue evidence="4">Digestive gland</tissue>
    </source>
</reference>
<dbReference type="Proteomes" id="UP000770661">
    <property type="component" value="Unassembled WGS sequence"/>
</dbReference>
<dbReference type="GO" id="GO:0003682">
    <property type="term" value="F:chromatin binding"/>
    <property type="evidence" value="ECO:0007669"/>
    <property type="project" value="TreeGrafter"/>
</dbReference>
<evidence type="ECO:0000313" key="4">
    <source>
        <dbReference type="EMBL" id="KAG0726744.1"/>
    </source>
</evidence>
<protein>
    <submittedName>
        <fullName evidence="4">Scm-like with four MBT domains protein 2</fullName>
    </submittedName>
</protein>
<name>A0A8J4YMU7_CHIOP</name>
<dbReference type="EMBL" id="JACEEZ010004015">
    <property type="protein sequence ID" value="KAG0726744.1"/>
    <property type="molecule type" value="Genomic_DNA"/>
</dbReference>
<keyword evidence="5" id="KW-1185">Reference proteome</keyword>